<keyword evidence="2" id="KW-0732">Signal</keyword>
<feature type="compositionally biased region" description="Polar residues" evidence="1">
    <location>
        <begin position="99"/>
        <end position="108"/>
    </location>
</feature>
<sequence>MKALGRITAPLLAAPLAAAAAATLAAGPAAAATTTVRAGTATGAPYSGNWQVSTVGPLEFSVVFLGVTVTGTCDGAELRGTVESTGAGALTSGSLGACETSNGLSSPPTDLGELPADSGRVAHDPVPGGRDGTLTIDGDLTFTLEGEFLGRVRTCHYGFRTGGEDGLSFDVYNRDNPNRPLPGVDDAQGEATGITLVKKPGSDFFCPSDGTGGGTAVARGETTPGSGVFDQKLYLTE</sequence>
<evidence type="ECO:0000256" key="2">
    <source>
        <dbReference type="SAM" id="SignalP"/>
    </source>
</evidence>
<organism evidence="3 4">
    <name type="scientific">Actinomadura sediminis</name>
    <dbReference type="NCBI Taxonomy" id="1038904"/>
    <lineage>
        <taxon>Bacteria</taxon>
        <taxon>Bacillati</taxon>
        <taxon>Actinomycetota</taxon>
        <taxon>Actinomycetes</taxon>
        <taxon>Streptosporangiales</taxon>
        <taxon>Thermomonosporaceae</taxon>
        <taxon>Actinomadura</taxon>
    </lineage>
</organism>
<evidence type="ECO:0000313" key="4">
    <source>
        <dbReference type="Proteomes" id="UP001596972"/>
    </source>
</evidence>
<protein>
    <submittedName>
        <fullName evidence="3">Uncharacterized protein</fullName>
    </submittedName>
</protein>
<evidence type="ECO:0000256" key="1">
    <source>
        <dbReference type="SAM" id="MobiDB-lite"/>
    </source>
</evidence>
<feature type="chain" id="PRO_5046833013" evidence="2">
    <location>
        <begin position="32"/>
        <end position="237"/>
    </location>
</feature>
<feature type="region of interest" description="Disordered" evidence="1">
    <location>
        <begin position="97"/>
        <end position="116"/>
    </location>
</feature>
<accession>A0ABW3F1U9</accession>
<name>A0ABW3F1U9_9ACTN</name>
<proteinExistence type="predicted"/>
<gene>
    <name evidence="3" type="ORF">ACFQ11_34690</name>
</gene>
<evidence type="ECO:0000313" key="3">
    <source>
        <dbReference type="EMBL" id="MFD0905567.1"/>
    </source>
</evidence>
<dbReference type="EMBL" id="JBHTJA010000146">
    <property type="protein sequence ID" value="MFD0905567.1"/>
    <property type="molecule type" value="Genomic_DNA"/>
</dbReference>
<feature type="signal peptide" evidence="2">
    <location>
        <begin position="1"/>
        <end position="31"/>
    </location>
</feature>
<comment type="caution">
    <text evidence="3">The sequence shown here is derived from an EMBL/GenBank/DDBJ whole genome shotgun (WGS) entry which is preliminary data.</text>
</comment>
<reference evidence="4" key="1">
    <citation type="journal article" date="2019" name="Int. J. Syst. Evol. Microbiol.">
        <title>The Global Catalogue of Microorganisms (GCM) 10K type strain sequencing project: providing services to taxonomists for standard genome sequencing and annotation.</title>
        <authorList>
            <consortium name="The Broad Institute Genomics Platform"/>
            <consortium name="The Broad Institute Genome Sequencing Center for Infectious Disease"/>
            <person name="Wu L."/>
            <person name="Ma J."/>
        </authorList>
    </citation>
    <scope>NUCLEOTIDE SEQUENCE [LARGE SCALE GENOMIC DNA]</scope>
    <source>
        <strain evidence="4">JCM 31202</strain>
    </source>
</reference>
<dbReference type="Proteomes" id="UP001596972">
    <property type="component" value="Unassembled WGS sequence"/>
</dbReference>
<dbReference type="RefSeq" id="WP_378306615.1">
    <property type="nucleotide sequence ID" value="NZ_JBHTJA010000146.1"/>
</dbReference>
<keyword evidence="4" id="KW-1185">Reference proteome</keyword>